<keyword evidence="3" id="KW-1185">Reference proteome</keyword>
<evidence type="ECO:0000313" key="3">
    <source>
        <dbReference type="Proteomes" id="UP001326199"/>
    </source>
</evidence>
<protein>
    <recommendedName>
        <fullName evidence="4">Tautomerase cis-CaaD-like domain-containing protein</fullName>
    </recommendedName>
</protein>
<dbReference type="GeneID" id="87934983"/>
<name>A0ABR0H664_9PEZI</name>
<sequence length="303" mass="33405">MCTYTPLSAVMAKKVSPSCTITISSSSQPSTSQLGFFLSYTHLISPKLKNTTLTSATMGLLRKLLGRKRKTPRAQTTTLTSPNPFPDEETFAAVKAHVMARARANASNPEYIAMQRHVAFSAPTTFLEANYPPEENNLITPMGPIPTDAGEGIRVDDETVIPCEDTMFFMVLKHDPEGKKVPEMKMLFFVAIPPKGCGGEFAGTPMAYETLGTEGWKAVEREAEGFVRKWNGAGEMGRRPEEGVKVVVQMGMDMGVWEWRRVGGLVEPEGGVEMREVRDEGRWERDGMRLPPTTAEVEEGVAR</sequence>
<reference evidence="2 3" key="1">
    <citation type="journal article" date="2023" name="bioRxiv">
        <title>High-quality genome assemblies of four members of thePodospora anserinaspecies complex.</title>
        <authorList>
            <person name="Ament-Velasquez S.L."/>
            <person name="Vogan A.A."/>
            <person name="Wallerman O."/>
            <person name="Hartmann F."/>
            <person name="Gautier V."/>
            <person name="Silar P."/>
            <person name="Giraud T."/>
            <person name="Johannesson H."/>
        </authorList>
    </citation>
    <scope>NUCLEOTIDE SEQUENCE [LARGE SCALE GENOMIC DNA]</scope>
    <source>
        <strain evidence="2 3">CBS 411.78</strain>
    </source>
</reference>
<evidence type="ECO:0000256" key="1">
    <source>
        <dbReference type="SAM" id="MobiDB-lite"/>
    </source>
</evidence>
<organism evidence="2 3">
    <name type="scientific">Podospora pseudopauciseta</name>
    <dbReference type="NCBI Taxonomy" id="2093780"/>
    <lineage>
        <taxon>Eukaryota</taxon>
        <taxon>Fungi</taxon>
        <taxon>Dikarya</taxon>
        <taxon>Ascomycota</taxon>
        <taxon>Pezizomycotina</taxon>
        <taxon>Sordariomycetes</taxon>
        <taxon>Sordariomycetidae</taxon>
        <taxon>Sordariales</taxon>
        <taxon>Podosporaceae</taxon>
        <taxon>Podospora</taxon>
    </lineage>
</organism>
<evidence type="ECO:0000313" key="2">
    <source>
        <dbReference type="EMBL" id="KAK4663381.1"/>
    </source>
</evidence>
<feature type="region of interest" description="Disordered" evidence="1">
    <location>
        <begin position="284"/>
        <end position="303"/>
    </location>
</feature>
<dbReference type="EMBL" id="JAFFHB010000008">
    <property type="protein sequence ID" value="KAK4663381.1"/>
    <property type="molecule type" value="Genomic_DNA"/>
</dbReference>
<proteinExistence type="predicted"/>
<dbReference type="RefSeq" id="XP_062763347.1">
    <property type="nucleotide sequence ID" value="XM_062914640.1"/>
</dbReference>
<gene>
    <name evidence="2" type="ORF">QC763_608045</name>
</gene>
<dbReference type="Proteomes" id="UP001326199">
    <property type="component" value="Unassembled WGS sequence"/>
</dbReference>
<comment type="caution">
    <text evidence="2">The sequence shown here is derived from an EMBL/GenBank/DDBJ whole genome shotgun (WGS) entry which is preliminary data.</text>
</comment>
<evidence type="ECO:0008006" key="4">
    <source>
        <dbReference type="Google" id="ProtNLM"/>
    </source>
</evidence>
<accession>A0ABR0H664</accession>